<dbReference type="InterPro" id="IPR051828">
    <property type="entry name" value="HAD-like_hydrolase_domain"/>
</dbReference>
<dbReference type="InterPro" id="IPR044924">
    <property type="entry name" value="HAD-SF_hydro_IA_REG-2-like_cap"/>
</dbReference>
<evidence type="ECO:0000313" key="3">
    <source>
        <dbReference type="Proteomes" id="UP000767238"/>
    </source>
</evidence>
<reference evidence="2" key="2">
    <citation type="submission" date="2021-08" db="EMBL/GenBank/DDBJ databases">
        <authorList>
            <person name="Gostincar C."/>
            <person name="Sun X."/>
            <person name="Song Z."/>
            <person name="Gunde-Cimerman N."/>
        </authorList>
    </citation>
    <scope>NUCLEOTIDE SEQUENCE</scope>
    <source>
        <strain evidence="2">EXF-8016</strain>
    </source>
</reference>
<dbReference type="GO" id="GO:0005634">
    <property type="term" value="C:nucleus"/>
    <property type="evidence" value="ECO:0007669"/>
    <property type="project" value="TreeGrafter"/>
</dbReference>
<accession>A0A9P8GGF3</accession>
<dbReference type="EMBL" id="JAHFYH010000032">
    <property type="protein sequence ID" value="KAH0221501.1"/>
    <property type="molecule type" value="Genomic_DNA"/>
</dbReference>
<dbReference type="Gene3D" id="1.10.150.720">
    <property type="entry name" value="Haloacid dehalogenase-like hydrolase"/>
    <property type="match status" value="1"/>
</dbReference>
<feature type="compositionally biased region" description="Polar residues" evidence="1">
    <location>
        <begin position="164"/>
        <end position="177"/>
    </location>
</feature>
<dbReference type="PANTHER" id="PTHR46191">
    <property type="match status" value="1"/>
</dbReference>
<organism evidence="2 3">
    <name type="scientific">Aureobasidium melanogenum</name>
    <name type="common">Aureobasidium pullulans var. melanogenum</name>
    <dbReference type="NCBI Taxonomy" id="46634"/>
    <lineage>
        <taxon>Eukaryota</taxon>
        <taxon>Fungi</taxon>
        <taxon>Dikarya</taxon>
        <taxon>Ascomycota</taxon>
        <taxon>Pezizomycotina</taxon>
        <taxon>Dothideomycetes</taxon>
        <taxon>Dothideomycetidae</taxon>
        <taxon>Dothideales</taxon>
        <taxon>Saccotheciaceae</taxon>
        <taxon>Aureobasidium</taxon>
    </lineage>
</organism>
<dbReference type="OrthoDB" id="444127at2759"/>
<dbReference type="Gene3D" id="3.40.50.1000">
    <property type="entry name" value="HAD superfamily/HAD-like"/>
    <property type="match status" value="1"/>
</dbReference>
<evidence type="ECO:0000313" key="2">
    <source>
        <dbReference type="EMBL" id="KAH0221501.1"/>
    </source>
</evidence>
<feature type="region of interest" description="Disordered" evidence="1">
    <location>
        <begin position="162"/>
        <end position="181"/>
    </location>
</feature>
<protein>
    <recommendedName>
        <fullName evidence="4">Haloacid dehalogenase</fullName>
    </recommendedName>
</protein>
<dbReference type="InterPro" id="IPR036412">
    <property type="entry name" value="HAD-like_sf"/>
</dbReference>
<comment type="caution">
    <text evidence="2">The sequence shown here is derived from an EMBL/GenBank/DDBJ whole genome shotgun (WGS) entry which is preliminary data.</text>
</comment>
<sequence>MKRNLLLCVDAFGTLFRPRSPIAEQYGSVARSMGVKISDDEVAKSFRSAFKEISKAFPNYGKKTDMGARQWWTEVINKTFTPHHKGPLPTNLTSTLINRFWCKDGYTLFPDVSYLQKLSHSPQRQQDASSRLVIGVITNSDDRVPDVLTSLGLKVNPLRYNPTVKDNSTQEARQAQEAQKHKHPDMDFCVMSYDVGVEKPSSEIFDAAVGTLSSLLSSEGRDYKQEDWGLVYVGDEVGKDAKGAVMAGWDAVLLDRGGEVDTAYEGDAPGVEGWIEVEGKKVPILEGFEALGSYGGHELLKAAPT</sequence>
<gene>
    <name evidence="2" type="ORF">KCV03_g5079</name>
</gene>
<dbReference type="InterPro" id="IPR023214">
    <property type="entry name" value="HAD_sf"/>
</dbReference>
<feature type="non-terminal residue" evidence="2">
    <location>
        <position position="1"/>
    </location>
</feature>
<dbReference type="AlphaFoldDB" id="A0A9P8GGF3"/>
<dbReference type="SUPFAM" id="SSF56784">
    <property type="entry name" value="HAD-like"/>
    <property type="match status" value="1"/>
</dbReference>
<dbReference type="Pfam" id="PF00702">
    <property type="entry name" value="Hydrolase"/>
    <property type="match status" value="1"/>
</dbReference>
<evidence type="ECO:0008006" key="4">
    <source>
        <dbReference type="Google" id="ProtNLM"/>
    </source>
</evidence>
<dbReference type="Proteomes" id="UP000767238">
    <property type="component" value="Unassembled WGS sequence"/>
</dbReference>
<dbReference type="PANTHER" id="PTHR46191:SF2">
    <property type="entry name" value="HALOACID DEHALOGENASE-LIKE HYDROLASE DOMAIN-CONTAINING PROTEIN 3"/>
    <property type="match status" value="1"/>
</dbReference>
<proteinExistence type="predicted"/>
<reference evidence="2" key="1">
    <citation type="journal article" date="2021" name="J Fungi (Basel)">
        <title>Virulence traits and population genomics of the black yeast Aureobasidium melanogenum.</title>
        <authorList>
            <person name="Cernosa A."/>
            <person name="Sun X."/>
            <person name="Gostincar C."/>
            <person name="Fang C."/>
            <person name="Gunde-Cimerman N."/>
            <person name="Song Z."/>
        </authorList>
    </citation>
    <scope>NUCLEOTIDE SEQUENCE</scope>
    <source>
        <strain evidence="2">EXF-8016</strain>
    </source>
</reference>
<evidence type="ECO:0000256" key="1">
    <source>
        <dbReference type="SAM" id="MobiDB-lite"/>
    </source>
</evidence>
<name>A0A9P8GGF3_AURME</name>